<evidence type="ECO:0000256" key="1">
    <source>
        <dbReference type="ARBA" id="ARBA00004442"/>
    </source>
</evidence>
<dbReference type="AlphaFoldDB" id="A0A7C5U4K8"/>
<comment type="caution">
    <text evidence="4">The sequence shown here is derived from an EMBL/GenBank/DDBJ whole genome shotgun (WGS) entry which is preliminary data.</text>
</comment>
<evidence type="ECO:0000256" key="3">
    <source>
        <dbReference type="SAM" id="Phobius"/>
    </source>
</evidence>
<keyword evidence="3" id="KW-0472">Membrane</keyword>
<dbReference type="InterPro" id="IPR012902">
    <property type="entry name" value="N_methyl_site"/>
</dbReference>
<proteinExistence type="predicted"/>
<keyword evidence="3" id="KW-1133">Transmembrane helix</keyword>
<sequence>MEGVRVMKKGLTLTECLVAILLISIISLMIFSTISFALVSTVVFANHSDYGRFINFCINELLIRGVKDDSITSVGNFITKKFHNLPDDADLSSVYPKIQSISVKSETFIPGTNVRSSRVLEVTIIKDFKGSSETLLVFQGRP</sequence>
<evidence type="ECO:0000313" key="4">
    <source>
        <dbReference type="EMBL" id="HHR33885.1"/>
    </source>
</evidence>
<accession>A0A7C5U4K8</accession>
<dbReference type="GO" id="GO:0009279">
    <property type="term" value="C:cell outer membrane"/>
    <property type="evidence" value="ECO:0007669"/>
    <property type="project" value="UniProtKB-SubCell"/>
</dbReference>
<evidence type="ECO:0000256" key="2">
    <source>
        <dbReference type="ARBA" id="ARBA00023237"/>
    </source>
</evidence>
<keyword evidence="3" id="KW-0812">Transmembrane</keyword>
<feature type="transmembrane region" description="Helical" evidence="3">
    <location>
        <begin position="20"/>
        <end position="45"/>
    </location>
</feature>
<dbReference type="Pfam" id="PF07963">
    <property type="entry name" value="N_methyl"/>
    <property type="match status" value="1"/>
</dbReference>
<reference evidence="4" key="1">
    <citation type="journal article" date="2020" name="mSystems">
        <title>Genome- and Community-Level Interaction Insights into Carbon Utilization and Element Cycling Functions of Hydrothermarchaeota in Hydrothermal Sediment.</title>
        <authorList>
            <person name="Zhou Z."/>
            <person name="Liu Y."/>
            <person name="Xu W."/>
            <person name="Pan J."/>
            <person name="Luo Z.H."/>
            <person name="Li M."/>
        </authorList>
    </citation>
    <scope>NUCLEOTIDE SEQUENCE [LARGE SCALE GENOMIC DNA]</scope>
    <source>
        <strain evidence="4">SpSt-1088</strain>
    </source>
</reference>
<dbReference type="EMBL" id="DRXW01000187">
    <property type="protein sequence ID" value="HHR33885.1"/>
    <property type="molecule type" value="Genomic_DNA"/>
</dbReference>
<dbReference type="NCBIfam" id="TIGR02532">
    <property type="entry name" value="IV_pilin_GFxxxE"/>
    <property type="match status" value="1"/>
</dbReference>
<gene>
    <name evidence="4" type="ORF">ENM46_02945</name>
</gene>
<comment type="subcellular location">
    <subcellularLocation>
        <location evidence="1">Cell outer membrane</location>
    </subcellularLocation>
</comment>
<name>A0A7C5U4K8_9BACT</name>
<organism evidence="4">
    <name type="scientific">Fervidobacterium nodosum</name>
    <dbReference type="NCBI Taxonomy" id="2424"/>
    <lineage>
        <taxon>Bacteria</taxon>
        <taxon>Thermotogati</taxon>
        <taxon>Thermotogota</taxon>
        <taxon>Thermotogae</taxon>
        <taxon>Thermotogales</taxon>
        <taxon>Fervidobacteriaceae</taxon>
        <taxon>Fervidobacterium</taxon>
    </lineage>
</organism>
<keyword evidence="2" id="KW-0998">Cell outer membrane</keyword>
<protein>
    <submittedName>
        <fullName evidence="4">Prepilin-type N-terminal cleavage/methylation domain-containing protein</fullName>
    </submittedName>
</protein>